<dbReference type="GO" id="GO:0016607">
    <property type="term" value="C:nuclear speck"/>
    <property type="evidence" value="ECO:0007669"/>
    <property type="project" value="UniProtKB-SubCell"/>
</dbReference>
<keyword evidence="6" id="KW-0804">Transcription</keyword>
<feature type="compositionally biased region" description="Low complexity" evidence="8">
    <location>
        <begin position="517"/>
        <end position="537"/>
    </location>
</feature>
<sequence length="916" mass="98907">MLCFCARRGSNFSCNRARKSCGMGEAAPAQATAPGFPPVLGSVGSGSMASVNPVSVHSAIVERLRARIELCRRHHSACENRYARGQAEISDREREATLQLLSIVQQGAGNRRGKERSARGGASHGPDGTRANGEQKNREAVEGEPRLATRIALQGSLRRKIEGQPSGYTAKQNGHFSVGPVPDFKRLRMETGSLHAGACSVRQPQSLAGSIALGQVPRRKDPFMMGQSVGNDIFNMTLRDMKKEPADVQTCSQSSADNAMMVFDFKDEGGGQIDPELQDLFDELTRSVPSLNDLELEKMLKQDDDFGLDLGRPSSAGAANPSPHLDKPIKTEYSPDFGQASESSLKLRPASAGPSFSMANTTLSTSPISSGQMTNNHISQTTGTSARGLPAWPEMSHAEQLKQMAANQQPKQQPNSILRHQQQSQSGGVRNWSSTISGHPSSFCQETVSSTGLLSQPRISSQGNGQGKGMPNCLFKPSGYNPLNPPDLKPLNNKPMLHFTPKAPTSTTGQQIPHIIGSQSKQTTQQQSTGGQNTQFQLSMQSSCLQPKPLRPPLNQHGHGINYKMTQQRQGLAPGPRFSANGCLVTQQQHPSAPSTQQMNNGKGQRQLSQPQQHTNDTEKFNPQDQFNRHLTRPPPDYKQPQLPNLYPGLASSPMSSNSSDQREIQSISCHLPNGQGVKMTPNSGDRMFPSRSDHSEVQNCAGQLHQQPNSQMQIGMNQNKPQFQGIAPTTQHIRTSASQDSVLGQGLGCMTPTGSRDTGMSWENVNKQLDVKRLPGAVLPQSAQTDAHFPPRHIGPPNQVVSHSGVIPLNPGIRGSAPRASQPRIPPLPGISRLNQSSPTQQGCMSTYGGTAQSPGSYQNNRPGRLTFDFLQDGDNTVPGINADSDFIDSLLKSGSGNDDWMKDINLEEILGGHT</sequence>
<comment type="caution">
    <text evidence="10">The sequence shown here is derived from an EMBL/GenBank/DDBJ whole genome shotgun (WGS) entry which is preliminary data.</text>
</comment>
<evidence type="ECO:0000256" key="6">
    <source>
        <dbReference type="ARBA" id="ARBA00023163"/>
    </source>
</evidence>
<dbReference type="SMART" id="SM01275">
    <property type="entry name" value="MamL-1"/>
    <property type="match status" value="1"/>
</dbReference>
<feature type="compositionally biased region" description="Polar residues" evidence="8">
    <location>
        <begin position="653"/>
        <end position="663"/>
    </location>
</feature>
<evidence type="ECO:0000256" key="2">
    <source>
        <dbReference type="ARBA" id="ARBA00008081"/>
    </source>
</evidence>
<comment type="similarity">
    <text evidence="2">Belongs to the mastermind family.</text>
</comment>
<feature type="compositionally biased region" description="Polar residues" evidence="8">
    <location>
        <begin position="405"/>
        <end position="463"/>
    </location>
</feature>
<evidence type="ECO:0000256" key="8">
    <source>
        <dbReference type="SAM" id="MobiDB-lite"/>
    </source>
</evidence>
<keyword evidence="4" id="KW-0805">Transcription regulation</keyword>
<gene>
    <name evidence="10" type="ORF">HF521_003104</name>
</gene>
<keyword evidence="11" id="KW-1185">Reference proteome</keyword>
<dbReference type="GO" id="GO:0007221">
    <property type="term" value="P:positive regulation of transcription of Notch receptor target"/>
    <property type="evidence" value="ECO:0007669"/>
    <property type="project" value="InterPro"/>
</dbReference>
<dbReference type="Proteomes" id="UP000606274">
    <property type="component" value="Unassembled WGS sequence"/>
</dbReference>
<evidence type="ECO:0000256" key="4">
    <source>
        <dbReference type="ARBA" id="ARBA00023015"/>
    </source>
</evidence>
<keyword evidence="5" id="KW-0010">Activator</keyword>
<keyword evidence="7" id="KW-0539">Nucleus</keyword>
<organism evidence="10 11">
    <name type="scientific">Silurus meridionalis</name>
    <name type="common">Southern catfish</name>
    <name type="synonym">Silurus soldatovi meridionalis</name>
    <dbReference type="NCBI Taxonomy" id="175797"/>
    <lineage>
        <taxon>Eukaryota</taxon>
        <taxon>Metazoa</taxon>
        <taxon>Chordata</taxon>
        <taxon>Craniata</taxon>
        <taxon>Vertebrata</taxon>
        <taxon>Euteleostomi</taxon>
        <taxon>Actinopterygii</taxon>
        <taxon>Neopterygii</taxon>
        <taxon>Teleostei</taxon>
        <taxon>Ostariophysi</taxon>
        <taxon>Siluriformes</taxon>
        <taxon>Siluridae</taxon>
        <taxon>Silurus</taxon>
    </lineage>
</organism>
<dbReference type="InterPro" id="IPR046369">
    <property type="entry name" value="MAML1-3"/>
</dbReference>
<dbReference type="InterPro" id="IPR046370">
    <property type="entry name" value="MAML_N_sf"/>
</dbReference>
<name>A0A8T0B717_SILME</name>
<dbReference type="PANTHER" id="PTHR15692">
    <property type="entry name" value="MASTERMIND-LIKE"/>
    <property type="match status" value="1"/>
</dbReference>
<feature type="region of interest" description="Disordered" evidence="8">
    <location>
        <begin position="103"/>
        <end position="146"/>
    </location>
</feature>
<reference evidence="10" key="1">
    <citation type="submission" date="2020-08" db="EMBL/GenBank/DDBJ databases">
        <title>Chromosome-level assembly of Southern catfish (Silurus meridionalis) provides insights into visual adaptation to the nocturnal and benthic lifestyles.</title>
        <authorList>
            <person name="Zhang Y."/>
            <person name="Wang D."/>
            <person name="Peng Z."/>
        </authorList>
    </citation>
    <scope>NUCLEOTIDE SEQUENCE</scope>
    <source>
        <strain evidence="10">SWU-2019-XX</strain>
        <tissue evidence="10">Muscle</tissue>
    </source>
</reference>
<keyword evidence="3" id="KW-0914">Notch signaling pathway</keyword>
<protein>
    <recommendedName>
        <fullName evidence="9">Neurogenic mastermind-like N-terminal domain-containing protein</fullName>
    </recommendedName>
</protein>
<accession>A0A8T0B717</accession>
<evidence type="ECO:0000256" key="3">
    <source>
        <dbReference type="ARBA" id="ARBA00022976"/>
    </source>
</evidence>
<feature type="region of interest" description="Disordered" evidence="8">
    <location>
        <begin position="305"/>
        <end position="663"/>
    </location>
</feature>
<dbReference type="PANTHER" id="PTHR15692:SF9">
    <property type="entry name" value="MASTERMIND-LIKE PROTEIN 2"/>
    <property type="match status" value="1"/>
</dbReference>
<feature type="domain" description="Neurogenic mastermind-like N-terminal" evidence="9">
    <location>
        <begin position="55"/>
        <end position="114"/>
    </location>
</feature>
<dbReference type="Gene3D" id="6.10.250.970">
    <property type="match status" value="1"/>
</dbReference>
<dbReference type="OrthoDB" id="9908492at2759"/>
<dbReference type="InterPro" id="IPR019082">
    <property type="entry name" value="Mastermind-like_N"/>
</dbReference>
<dbReference type="GO" id="GO:0003713">
    <property type="term" value="F:transcription coactivator activity"/>
    <property type="evidence" value="ECO:0007669"/>
    <property type="project" value="InterPro"/>
</dbReference>
<proteinExistence type="inferred from homology"/>
<evidence type="ECO:0000313" key="11">
    <source>
        <dbReference type="Proteomes" id="UP000606274"/>
    </source>
</evidence>
<comment type="subcellular location">
    <subcellularLocation>
        <location evidence="1">Nucleus speckle</location>
    </subcellularLocation>
</comment>
<evidence type="ECO:0000256" key="7">
    <source>
        <dbReference type="ARBA" id="ARBA00023242"/>
    </source>
</evidence>
<feature type="compositionally biased region" description="Polar residues" evidence="8">
    <location>
        <begin position="357"/>
        <end position="385"/>
    </location>
</feature>
<evidence type="ECO:0000256" key="1">
    <source>
        <dbReference type="ARBA" id="ARBA00004324"/>
    </source>
</evidence>
<evidence type="ECO:0000313" key="10">
    <source>
        <dbReference type="EMBL" id="KAF7700146.1"/>
    </source>
</evidence>
<feature type="compositionally biased region" description="Basic and acidic residues" evidence="8">
    <location>
        <begin position="133"/>
        <end position="146"/>
    </location>
</feature>
<dbReference type="Pfam" id="PF09596">
    <property type="entry name" value="MamL-1"/>
    <property type="match status" value="1"/>
</dbReference>
<dbReference type="EMBL" id="JABFDY010000012">
    <property type="protein sequence ID" value="KAF7700146.1"/>
    <property type="molecule type" value="Genomic_DNA"/>
</dbReference>
<evidence type="ECO:0000259" key="9">
    <source>
        <dbReference type="SMART" id="SM01275"/>
    </source>
</evidence>
<dbReference type="AlphaFoldDB" id="A0A8T0B717"/>
<feature type="compositionally biased region" description="Polar residues" evidence="8">
    <location>
        <begin position="584"/>
        <end position="615"/>
    </location>
</feature>
<evidence type="ECO:0000256" key="5">
    <source>
        <dbReference type="ARBA" id="ARBA00023159"/>
    </source>
</evidence>